<dbReference type="AlphaFoldDB" id="A0A1F8BA36"/>
<dbReference type="Pfam" id="PF09852">
    <property type="entry name" value="DUF2079"/>
    <property type="match status" value="1"/>
</dbReference>
<feature type="transmembrane region" description="Helical" evidence="1">
    <location>
        <begin position="93"/>
        <end position="113"/>
    </location>
</feature>
<evidence type="ECO:0000313" key="2">
    <source>
        <dbReference type="EMBL" id="OGM60218.1"/>
    </source>
</evidence>
<feature type="transmembrane region" description="Helical" evidence="1">
    <location>
        <begin position="341"/>
        <end position="361"/>
    </location>
</feature>
<feature type="transmembrane region" description="Helical" evidence="1">
    <location>
        <begin position="70"/>
        <end position="87"/>
    </location>
</feature>
<keyword evidence="1" id="KW-1133">Transmembrane helix</keyword>
<protein>
    <recommendedName>
        <fullName evidence="4">DUF2079 domain-containing protein</fullName>
    </recommendedName>
</protein>
<reference evidence="2 3" key="1">
    <citation type="journal article" date="2016" name="Nat. Commun.">
        <title>Thousands of microbial genomes shed light on interconnected biogeochemical processes in an aquifer system.</title>
        <authorList>
            <person name="Anantharaman K."/>
            <person name="Brown C.T."/>
            <person name="Hug L.A."/>
            <person name="Sharon I."/>
            <person name="Castelle C.J."/>
            <person name="Probst A.J."/>
            <person name="Thomas B.C."/>
            <person name="Singh A."/>
            <person name="Wilkins M.J."/>
            <person name="Karaoz U."/>
            <person name="Brodie E.L."/>
            <person name="Williams K.H."/>
            <person name="Hubbard S.S."/>
            <person name="Banfield J.F."/>
        </authorList>
    </citation>
    <scope>NUCLEOTIDE SEQUENCE [LARGE SCALE GENOMIC DNA]</scope>
</reference>
<gene>
    <name evidence="2" type="ORF">A2892_04205</name>
</gene>
<feature type="transmembrane region" description="Helical" evidence="1">
    <location>
        <begin position="170"/>
        <end position="194"/>
    </location>
</feature>
<feature type="transmembrane region" description="Helical" evidence="1">
    <location>
        <begin position="6"/>
        <end position="25"/>
    </location>
</feature>
<feature type="transmembrane region" description="Helical" evidence="1">
    <location>
        <begin position="120"/>
        <end position="137"/>
    </location>
</feature>
<dbReference type="STRING" id="1802517.A2892_04205"/>
<feature type="transmembrane region" description="Helical" evidence="1">
    <location>
        <begin position="206"/>
        <end position="228"/>
    </location>
</feature>
<organism evidence="2 3">
    <name type="scientific">Candidatus Woesebacteria bacterium RIFCSPLOWO2_01_FULL_39_10b</name>
    <dbReference type="NCBI Taxonomy" id="1802517"/>
    <lineage>
        <taxon>Bacteria</taxon>
        <taxon>Candidatus Woeseibacteriota</taxon>
    </lineage>
</organism>
<keyword evidence="1" id="KW-0472">Membrane</keyword>
<accession>A0A1F8BA36</accession>
<proteinExistence type="predicted"/>
<dbReference type="Proteomes" id="UP000176404">
    <property type="component" value="Unassembled WGS sequence"/>
</dbReference>
<feature type="transmembrane region" description="Helical" evidence="1">
    <location>
        <begin position="315"/>
        <end position="335"/>
    </location>
</feature>
<name>A0A1F8BA36_9BACT</name>
<evidence type="ECO:0000313" key="3">
    <source>
        <dbReference type="Proteomes" id="UP000176404"/>
    </source>
</evidence>
<feature type="transmembrane region" description="Helical" evidence="1">
    <location>
        <begin position="143"/>
        <end position="163"/>
    </location>
</feature>
<evidence type="ECO:0000256" key="1">
    <source>
        <dbReference type="SAM" id="Phobius"/>
    </source>
</evidence>
<sequence length="517" mass="59917">MNRNSLLALGILITVYVSFFTLLSFRRHDGLKSYMNDLGNVDQSIYNTIKGRFMVMTNCYSCNSDQINRLGGHANFILLLFVPFYFVLPDPKILLFTQTLLISLGALPLYLLGKRLFKKSTWLPLVGPFIYLINPMVHDVNLYDFHTIAVAMPLIIFAFYFMYVKRYRLFSLFAILVALTNEDMSLIVFMFGLYMVFKQKEWKRGFIVSALSLSYFFLLIQIIMPFFAKGIVINPVAYRYTYLGESVLEIMQTLITKPWIVGTSLLSMDRVVYVIWLFGSAFFLPVLSLEVFFLSLPSLFINLLSENSAMHYPFFFYYSAPILPFLFLATIFSLLKIKKLIPNSLSFVCLGLLLILTLMSIKISPAPYSSRTSIADYSVSEHSRKIFKIKNIIPSDASLSVQNNLGAHLSQREKVYTFPYKARESDYVLVDVNDPYDGFSNIGPDFIFLTQLEFENYYEQILSLFENPDYGVIYFTEDGFLLFKKGYNKDQNESAEQTFFNNFEAIKRRYKKVQIYQ</sequence>
<keyword evidence="1" id="KW-0812">Transmembrane</keyword>
<comment type="caution">
    <text evidence="2">The sequence shown here is derived from an EMBL/GenBank/DDBJ whole genome shotgun (WGS) entry which is preliminary data.</text>
</comment>
<dbReference type="EMBL" id="MGHD01000007">
    <property type="protein sequence ID" value="OGM60218.1"/>
    <property type="molecule type" value="Genomic_DNA"/>
</dbReference>
<evidence type="ECO:0008006" key="4">
    <source>
        <dbReference type="Google" id="ProtNLM"/>
    </source>
</evidence>
<dbReference type="InterPro" id="IPR018650">
    <property type="entry name" value="STSV1_Orf64"/>
</dbReference>
<feature type="transmembrane region" description="Helical" evidence="1">
    <location>
        <begin position="273"/>
        <end position="294"/>
    </location>
</feature>